<organism evidence="15 16">
    <name type="scientific">Candidatus Cryptobacteroides intestinigallinarum</name>
    <dbReference type="NCBI Taxonomy" id="2840767"/>
    <lineage>
        <taxon>Bacteria</taxon>
        <taxon>Pseudomonadati</taxon>
        <taxon>Bacteroidota</taxon>
        <taxon>Bacteroidia</taxon>
        <taxon>Bacteroidales</taxon>
        <taxon>Candidatus Cryptobacteroides</taxon>
    </lineage>
</organism>
<accession>A0A9D9N019</accession>
<protein>
    <submittedName>
        <fullName evidence="15">TonB-dependent receptor plug domain-containing protein</fullName>
    </submittedName>
</protein>
<evidence type="ECO:0000256" key="11">
    <source>
        <dbReference type="RuleBase" id="RU003357"/>
    </source>
</evidence>
<feature type="compositionally biased region" description="Polar residues" evidence="12">
    <location>
        <begin position="46"/>
        <end position="59"/>
    </location>
</feature>
<keyword evidence="7 10" id="KW-0472">Membrane</keyword>
<dbReference type="GO" id="GO:0044718">
    <property type="term" value="P:siderophore transmembrane transport"/>
    <property type="evidence" value="ECO:0007669"/>
    <property type="project" value="TreeGrafter"/>
</dbReference>
<evidence type="ECO:0000313" key="15">
    <source>
        <dbReference type="EMBL" id="MBO8455523.1"/>
    </source>
</evidence>
<evidence type="ECO:0000256" key="6">
    <source>
        <dbReference type="ARBA" id="ARBA00023077"/>
    </source>
</evidence>
<dbReference type="PROSITE" id="PS52016">
    <property type="entry name" value="TONB_DEPENDENT_REC_3"/>
    <property type="match status" value="1"/>
</dbReference>
<dbReference type="GO" id="GO:0009279">
    <property type="term" value="C:cell outer membrane"/>
    <property type="evidence" value="ECO:0007669"/>
    <property type="project" value="UniProtKB-SubCell"/>
</dbReference>
<keyword evidence="2 10" id="KW-0813">Transport</keyword>
<dbReference type="Gene3D" id="2.170.130.10">
    <property type="entry name" value="TonB-dependent receptor, plug domain"/>
    <property type="match status" value="1"/>
</dbReference>
<keyword evidence="9 10" id="KW-0998">Cell outer membrane</keyword>
<dbReference type="Gene3D" id="2.40.170.20">
    <property type="entry name" value="TonB-dependent receptor, beta-barrel domain"/>
    <property type="match status" value="1"/>
</dbReference>
<name>A0A9D9N019_9BACT</name>
<dbReference type="Proteomes" id="UP000823617">
    <property type="component" value="Unassembled WGS sequence"/>
</dbReference>
<comment type="subcellular location">
    <subcellularLocation>
        <location evidence="1 10">Cell outer membrane</location>
        <topology evidence="1 10">Multi-pass membrane protein</topology>
    </subcellularLocation>
</comment>
<keyword evidence="6 11" id="KW-0798">TonB box</keyword>
<evidence type="ECO:0000259" key="14">
    <source>
        <dbReference type="Pfam" id="PF07715"/>
    </source>
</evidence>
<evidence type="ECO:0000256" key="10">
    <source>
        <dbReference type="PROSITE-ProRule" id="PRU01360"/>
    </source>
</evidence>
<dbReference type="InterPro" id="IPR036942">
    <property type="entry name" value="Beta-barrel_TonB_sf"/>
</dbReference>
<dbReference type="InterPro" id="IPR012910">
    <property type="entry name" value="Plug_dom"/>
</dbReference>
<dbReference type="GO" id="GO:0015344">
    <property type="term" value="F:siderophore uptake transmembrane transporter activity"/>
    <property type="evidence" value="ECO:0007669"/>
    <property type="project" value="TreeGrafter"/>
</dbReference>
<feature type="compositionally biased region" description="Basic and acidic residues" evidence="12">
    <location>
        <begin position="60"/>
        <end position="76"/>
    </location>
</feature>
<dbReference type="PANTHER" id="PTHR30069:SF29">
    <property type="entry name" value="HEMOGLOBIN AND HEMOGLOBIN-HAPTOGLOBIN-BINDING PROTEIN 1-RELATED"/>
    <property type="match status" value="1"/>
</dbReference>
<evidence type="ECO:0000256" key="1">
    <source>
        <dbReference type="ARBA" id="ARBA00004571"/>
    </source>
</evidence>
<evidence type="ECO:0000256" key="7">
    <source>
        <dbReference type="ARBA" id="ARBA00023136"/>
    </source>
</evidence>
<keyword evidence="4 10" id="KW-0812">Transmembrane</keyword>
<evidence type="ECO:0000313" key="16">
    <source>
        <dbReference type="Proteomes" id="UP000823617"/>
    </source>
</evidence>
<feature type="region of interest" description="Disordered" evidence="12">
    <location>
        <begin position="45"/>
        <end position="76"/>
    </location>
</feature>
<evidence type="ECO:0000256" key="12">
    <source>
        <dbReference type="SAM" id="MobiDB-lite"/>
    </source>
</evidence>
<comment type="similarity">
    <text evidence="10 11">Belongs to the TonB-dependent receptor family.</text>
</comment>
<evidence type="ECO:0000256" key="3">
    <source>
        <dbReference type="ARBA" id="ARBA00022452"/>
    </source>
</evidence>
<keyword evidence="5" id="KW-0732">Signal</keyword>
<keyword evidence="3 10" id="KW-1134">Transmembrane beta strand</keyword>
<dbReference type="EMBL" id="JADIMK010000039">
    <property type="protein sequence ID" value="MBO8455523.1"/>
    <property type="molecule type" value="Genomic_DNA"/>
</dbReference>
<reference evidence="15" key="1">
    <citation type="submission" date="2020-10" db="EMBL/GenBank/DDBJ databases">
        <authorList>
            <person name="Gilroy R."/>
        </authorList>
    </citation>
    <scope>NUCLEOTIDE SEQUENCE</scope>
    <source>
        <strain evidence="15">B1-3475</strain>
    </source>
</reference>
<evidence type="ECO:0000256" key="9">
    <source>
        <dbReference type="ARBA" id="ARBA00023237"/>
    </source>
</evidence>
<dbReference type="PANTHER" id="PTHR30069">
    <property type="entry name" value="TONB-DEPENDENT OUTER MEMBRANE RECEPTOR"/>
    <property type="match status" value="1"/>
</dbReference>
<sequence>MQTDESGRWTVEAPEGEYVLVVSAVGYTAAERRVRLVSPVAGRSAETATDTLSFHSQGPSRRDAGRHERGEGAEHKVAEIQPSTFVSVDISPERETIGEAVVTAAGGAGRVRKSAFNTVAVETKSLTNTARSLGDALVKMPGMKLRESGGVGSDMQLMLDGFSGSHIKVFIDGVPQEGAGNSFSINNIPINYAERIEVYKGVVPVTFGTDAIGGVINIVTGRKPRRWFLDASYSYGSFNTHKSYVNFGQTFSNGLMYEVNLFQNYSDNSYWVDTPVEHFNQDGTTTTDNSVIEHVRRFNDTYHNEAGIAKIGLVDRKFADRLVLSLRYARFHKDIQTGVRQEVVFGQKFRKGWSVTPSLEYRKRDLFTKGLDVSLTTTFNDNLTHNVDTSTFRYNWLGEKKYLGGSVGEQSYQNSAFRNTNWNVSFNAEYNIGHAHFFSFSNVLNTFSRKSKSDLTSVITDYTIPKNTVKNIAGLSYRIELSRRWNLSVFGKYYSQYCEGPVSTSSDGVGSYVNTVSRVSTFGYGAAGTWFVVKGLQFKLSYEKAFRLPTVDELFGDEDLEMGSIDLRPENSDNANLNISYTRSFGQHSIYAEGSLIYRDTKDYIMRRADTQNGGKTYASYENHGRVGTKGFNISLRYSWSHWLSIGGTFTDMDVRNNERYVAGGTLQESLTYKARIPNQPYLFASSDLTFTWKDCIWKGNDLVLSYDNFYMHSFPLYWETVGSASSKKRVPSQFSHNVSLSYSIGDGKYSISLECRNLTDEKLYDNFSLQKAGRAFYGKLRIYLEK</sequence>
<gene>
    <name evidence="15" type="ORF">IAC08_03860</name>
</gene>
<feature type="domain" description="TonB-dependent receptor-like beta-barrel" evidence="13">
    <location>
        <begin position="358"/>
        <end position="759"/>
    </location>
</feature>
<comment type="caution">
    <text evidence="15">The sequence shown here is derived from an EMBL/GenBank/DDBJ whole genome shotgun (WGS) entry which is preliminary data.</text>
</comment>
<dbReference type="InterPro" id="IPR000531">
    <property type="entry name" value="Beta-barrel_TonB"/>
</dbReference>
<dbReference type="AlphaFoldDB" id="A0A9D9N019"/>
<evidence type="ECO:0000259" key="13">
    <source>
        <dbReference type="Pfam" id="PF00593"/>
    </source>
</evidence>
<proteinExistence type="inferred from homology"/>
<dbReference type="InterPro" id="IPR039426">
    <property type="entry name" value="TonB-dep_rcpt-like"/>
</dbReference>
<dbReference type="Pfam" id="PF07715">
    <property type="entry name" value="Plug"/>
    <property type="match status" value="1"/>
</dbReference>
<keyword evidence="8 15" id="KW-0675">Receptor</keyword>
<feature type="domain" description="TonB-dependent receptor plug" evidence="14">
    <location>
        <begin position="112"/>
        <end position="215"/>
    </location>
</feature>
<dbReference type="InterPro" id="IPR037066">
    <property type="entry name" value="Plug_dom_sf"/>
</dbReference>
<evidence type="ECO:0000256" key="4">
    <source>
        <dbReference type="ARBA" id="ARBA00022692"/>
    </source>
</evidence>
<dbReference type="SUPFAM" id="SSF56935">
    <property type="entry name" value="Porins"/>
    <property type="match status" value="1"/>
</dbReference>
<reference evidence="15" key="2">
    <citation type="journal article" date="2021" name="PeerJ">
        <title>Extensive microbial diversity within the chicken gut microbiome revealed by metagenomics and culture.</title>
        <authorList>
            <person name="Gilroy R."/>
            <person name="Ravi A."/>
            <person name="Getino M."/>
            <person name="Pursley I."/>
            <person name="Horton D.L."/>
            <person name="Alikhan N.F."/>
            <person name="Baker D."/>
            <person name="Gharbi K."/>
            <person name="Hall N."/>
            <person name="Watson M."/>
            <person name="Adriaenssens E.M."/>
            <person name="Foster-Nyarko E."/>
            <person name="Jarju S."/>
            <person name="Secka A."/>
            <person name="Antonio M."/>
            <person name="Oren A."/>
            <person name="Chaudhuri R.R."/>
            <person name="La Ragione R."/>
            <person name="Hildebrand F."/>
            <person name="Pallen M.J."/>
        </authorList>
    </citation>
    <scope>NUCLEOTIDE SEQUENCE</scope>
    <source>
        <strain evidence="15">B1-3475</strain>
    </source>
</reference>
<dbReference type="Pfam" id="PF00593">
    <property type="entry name" value="TonB_dep_Rec_b-barrel"/>
    <property type="match status" value="1"/>
</dbReference>
<evidence type="ECO:0000256" key="2">
    <source>
        <dbReference type="ARBA" id="ARBA00022448"/>
    </source>
</evidence>
<evidence type="ECO:0000256" key="5">
    <source>
        <dbReference type="ARBA" id="ARBA00022729"/>
    </source>
</evidence>
<evidence type="ECO:0000256" key="8">
    <source>
        <dbReference type="ARBA" id="ARBA00023170"/>
    </source>
</evidence>